<organism evidence="2 3">
    <name type="scientific">Lithospermum erythrorhizon</name>
    <name type="common">Purple gromwell</name>
    <name type="synonym">Lithospermum officinale var. erythrorhizon</name>
    <dbReference type="NCBI Taxonomy" id="34254"/>
    <lineage>
        <taxon>Eukaryota</taxon>
        <taxon>Viridiplantae</taxon>
        <taxon>Streptophyta</taxon>
        <taxon>Embryophyta</taxon>
        <taxon>Tracheophyta</taxon>
        <taxon>Spermatophyta</taxon>
        <taxon>Magnoliopsida</taxon>
        <taxon>eudicotyledons</taxon>
        <taxon>Gunneridae</taxon>
        <taxon>Pentapetalae</taxon>
        <taxon>asterids</taxon>
        <taxon>lamiids</taxon>
        <taxon>Boraginales</taxon>
        <taxon>Boraginaceae</taxon>
        <taxon>Boraginoideae</taxon>
        <taxon>Lithospermeae</taxon>
        <taxon>Lithospermum</taxon>
    </lineage>
</organism>
<reference evidence="2 3" key="1">
    <citation type="submission" date="2024-01" db="EMBL/GenBank/DDBJ databases">
        <title>The complete chloroplast genome sequence of Lithospermum erythrorhizon: insights into the phylogenetic relationship among Boraginaceae species and the maternal lineages of purple gromwells.</title>
        <authorList>
            <person name="Okada T."/>
            <person name="Watanabe K."/>
        </authorList>
    </citation>
    <scope>NUCLEOTIDE SEQUENCE [LARGE SCALE GENOMIC DNA]</scope>
</reference>
<feature type="compositionally biased region" description="Acidic residues" evidence="1">
    <location>
        <begin position="271"/>
        <end position="281"/>
    </location>
</feature>
<name>A0AAV3Q1U2_LITER</name>
<comment type="caution">
    <text evidence="2">The sequence shown here is derived from an EMBL/GenBank/DDBJ whole genome shotgun (WGS) entry which is preliminary data.</text>
</comment>
<evidence type="ECO:0000256" key="1">
    <source>
        <dbReference type="SAM" id="MobiDB-lite"/>
    </source>
</evidence>
<evidence type="ECO:0000313" key="3">
    <source>
        <dbReference type="Proteomes" id="UP001454036"/>
    </source>
</evidence>
<dbReference type="Proteomes" id="UP001454036">
    <property type="component" value="Unassembled WGS sequence"/>
</dbReference>
<dbReference type="EMBL" id="BAABME010019676">
    <property type="protein sequence ID" value="GAA0158009.1"/>
    <property type="molecule type" value="Genomic_DNA"/>
</dbReference>
<sequence>MSITMPDAGDSASDDKLMPDEESDEESDDNMDAYRVSKRKSKGKLKKNDNRTRIGNRRVAHDVPNAPLEGIILESEDQRATWKIICGRKIVPERSLSKAIIKNSQTYIDILQDAKVLSMMDNAKRYWVRLVREFVCYLSHKIHEAGHEMYQKVKLRGHIFYFSPRVINSYYGIYNTEKPNPIQPEDGGGLDVKPLTISEKLMKGKGRTTEIEGGDSVKRVRIAELEGKIQALKKPVTPVVSTEKPDVGPSVVATSDGGSSEADHFINVEEGVNEDPTIEGA</sequence>
<keyword evidence="3" id="KW-1185">Reference proteome</keyword>
<feature type="region of interest" description="Disordered" evidence="1">
    <location>
        <begin position="1"/>
        <end position="55"/>
    </location>
</feature>
<gene>
    <name evidence="2" type="ORF">LIER_38569</name>
</gene>
<feature type="compositionally biased region" description="Acidic residues" evidence="1">
    <location>
        <begin position="20"/>
        <end position="31"/>
    </location>
</feature>
<protein>
    <submittedName>
        <fullName evidence="2">Uncharacterized protein</fullName>
    </submittedName>
</protein>
<accession>A0AAV3Q1U2</accession>
<evidence type="ECO:0000313" key="2">
    <source>
        <dbReference type="EMBL" id="GAA0158009.1"/>
    </source>
</evidence>
<feature type="region of interest" description="Disordered" evidence="1">
    <location>
        <begin position="240"/>
        <end position="281"/>
    </location>
</feature>
<feature type="compositionally biased region" description="Basic residues" evidence="1">
    <location>
        <begin position="36"/>
        <end position="45"/>
    </location>
</feature>
<dbReference type="AlphaFoldDB" id="A0AAV3Q1U2"/>
<proteinExistence type="predicted"/>